<comment type="caution">
    <text evidence="2">The sequence shown here is derived from an EMBL/GenBank/DDBJ whole genome shotgun (WGS) entry which is preliminary data.</text>
</comment>
<dbReference type="AlphaFoldDB" id="A0AAU9K0H9"/>
<dbReference type="Proteomes" id="UP001162131">
    <property type="component" value="Unassembled WGS sequence"/>
</dbReference>
<feature type="region of interest" description="Disordered" evidence="1">
    <location>
        <begin position="122"/>
        <end position="143"/>
    </location>
</feature>
<proteinExistence type="predicted"/>
<evidence type="ECO:0000313" key="3">
    <source>
        <dbReference type="Proteomes" id="UP001162131"/>
    </source>
</evidence>
<organism evidence="2 3">
    <name type="scientific">Blepharisma stoltei</name>
    <dbReference type="NCBI Taxonomy" id="1481888"/>
    <lineage>
        <taxon>Eukaryota</taxon>
        <taxon>Sar</taxon>
        <taxon>Alveolata</taxon>
        <taxon>Ciliophora</taxon>
        <taxon>Postciliodesmatophora</taxon>
        <taxon>Heterotrichea</taxon>
        <taxon>Heterotrichida</taxon>
        <taxon>Blepharismidae</taxon>
        <taxon>Blepharisma</taxon>
    </lineage>
</organism>
<feature type="compositionally biased region" description="Acidic residues" evidence="1">
    <location>
        <begin position="123"/>
        <end position="134"/>
    </location>
</feature>
<dbReference type="EMBL" id="CAJZBQ010000056">
    <property type="protein sequence ID" value="CAG9333395.1"/>
    <property type="molecule type" value="Genomic_DNA"/>
</dbReference>
<reference evidence="2" key="1">
    <citation type="submission" date="2021-09" db="EMBL/GenBank/DDBJ databases">
        <authorList>
            <consortium name="AG Swart"/>
            <person name="Singh M."/>
            <person name="Singh A."/>
            <person name="Seah K."/>
            <person name="Emmerich C."/>
        </authorList>
    </citation>
    <scope>NUCLEOTIDE SEQUENCE</scope>
    <source>
        <strain evidence="2">ATCC30299</strain>
    </source>
</reference>
<accession>A0AAU9K0H9</accession>
<protein>
    <recommendedName>
        <fullName evidence="4">Site-specific DNA endonuclease</fullName>
    </recommendedName>
</protein>
<name>A0AAU9K0H9_9CILI</name>
<sequence length="294" mass="33632">MENLIRNPSELMKNAQGEMRNLELELQYGHIGRYEQDLIRNIDPKNIHFSIAGDLSLNQVLKYIETTGYSISGSMISYYSYEKDIHIFVGHYPLTHDVQISQNNLRNHTLKLKCRYVNPTENSNEEAGIDDDEASEKGEQGSRRTKERKIGYIIEKVARWRNLYNGTINSRGENVRLTLEEAAVQVGISKKSLDDYLLQLRFGRKFGFNFEEHKGDKVGLLRAYVKKFKQIQSEIAKLGPGDQLSKESLELLNQKGTLACKSRKCCVPPPGVLKLPLQAHGPQVDNEFLKYVNQ</sequence>
<evidence type="ECO:0008006" key="4">
    <source>
        <dbReference type="Google" id="ProtNLM"/>
    </source>
</evidence>
<evidence type="ECO:0000256" key="1">
    <source>
        <dbReference type="SAM" id="MobiDB-lite"/>
    </source>
</evidence>
<gene>
    <name evidence="2" type="ORF">BSTOLATCC_MIC58208</name>
</gene>
<keyword evidence="3" id="KW-1185">Reference proteome</keyword>
<evidence type="ECO:0000313" key="2">
    <source>
        <dbReference type="EMBL" id="CAG9333395.1"/>
    </source>
</evidence>